<dbReference type="GO" id="GO:0030154">
    <property type="term" value="P:cell differentiation"/>
    <property type="evidence" value="ECO:0007669"/>
    <property type="project" value="UniProtKB-KW"/>
</dbReference>
<proteinExistence type="predicted"/>
<feature type="region of interest" description="Disordered" evidence="6">
    <location>
        <begin position="1"/>
        <end position="31"/>
    </location>
</feature>
<evidence type="ECO:0000259" key="7">
    <source>
        <dbReference type="PROSITE" id="PS01179"/>
    </source>
</evidence>
<dbReference type="EMBL" id="JAUCMV010000005">
    <property type="protein sequence ID" value="KAK0395124.1"/>
    <property type="molecule type" value="Genomic_DNA"/>
</dbReference>
<dbReference type="SUPFAM" id="SSF50729">
    <property type="entry name" value="PH domain-like"/>
    <property type="match status" value="1"/>
</dbReference>
<keyword evidence="2" id="KW-0217">Developmental protein</keyword>
<keyword evidence="5" id="KW-0221">Differentiation</keyword>
<sequence length="498" mass="53994">MVAQQKMKDSSSSDGSENGRTSPSSLKSKLAMLKRSSAKKAAANDPFRFQGNGVDFKGKLIGVRDVSDARGDEMCAEAMRSAKALVKSTGTHKQRIVLNISIQGLKIKDEKTQVVIHDFPVSRISFIARDTTDARAFGFVYSAQNGLYKFYGIKTAQTADHAVLSIRDMFQIVFEMKKKQIEEVKQKQNEESEEKKTEQDGVRIEGGVAVADLLDLETELHMIEQGFNQLQNIPVMPEDSWPSSAPVAAPQFTADPFGDSFTPTVNWGNTSDSSTASLPASAAPQTNGWSAFPQPYAASLPPPVTGAFTPNNPFVASAPVQQQHDPFDTKSAQHIINTIANGHTHFASTASTTVNWGSTSDSSNGSSGFESSSPGIENKAPLFSNDVFAPQQQQKPLVSSCNFATNFDSLENNGHKWSEPRKVTTLEEAFSKLVDMDSLVTNAPAETKKNPFEHLINPPKASLNSLSTPPMIPSRAAVPAPLVFPGNKSDPFNDDFFN</sequence>
<feature type="compositionally biased region" description="Polar residues" evidence="6">
    <location>
        <begin position="12"/>
        <end position="27"/>
    </location>
</feature>
<dbReference type="PANTHER" id="PTHR47695:SF3">
    <property type="entry name" value="PID DOMAIN-CONTAINING PROTEIN"/>
    <property type="match status" value="1"/>
</dbReference>
<comment type="subcellular location">
    <subcellularLocation>
        <location evidence="1">Cytoplasm</location>
    </subcellularLocation>
</comment>
<dbReference type="Gene3D" id="2.30.29.30">
    <property type="entry name" value="Pleckstrin-homology domain (PH domain)/Phosphotyrosine-binding domain (PTB)"/>
    <property type="match status" value="1"/>
</dbReference>
<dbReference type="CDD" id="cd01215">
    <property type="entry name" value="PTB_Dab"/>
    <property type="match status" value="1"/>
</dbReference>
<evidence type="ECO:0000313" key="9">
    <source>
        <dbReference type="Proteomes" id="UP001175271"/>
    </source>
</evidence>
<comment type="caution">
    <text evidence="8">The sequence shown here is derived from an EMBL/GenBank/DDBJ whole genome shotgun (WGS) entry which is preliminary data.</text>
</comment>
<dbReference type="AlphaFoldDB" id="A0AA39GZ07"/>
<evidence type="ECO:0000256" key="4">
    <source>
        <dbReference type="ARBA" id="ARBA00022553"/>
    </source>
</evidence>
<dbReference type="GO" id="GO:0005737">
    <property type="term" value="C:cytoplasm"/>
    <property type="evidence" value="ECO:0007669"/>
    <property type="project" value="UniProtKB-SubCell"/>
</dbReference>
<evidence type="ECO:0000256" key="1">
    <source>
        <dbReference type="ARBA" id="ARBA00004496"/>
    </source>
</evidence>
<dbReference type="PROSITE" id="PS01179">
    <property type="entry name" value="PID"/>
    <property type="match status" value="1"/>
</dbReference>
<reference evidence="8" key="1">
    <citation type="submission" date="2023-06" db="EMBL/GenBank/DDBJ databases">
        <title>Genomic analysis of the entomopathogenic nematode Steinernema hermaphroditum.</title>
        <authorList>
            <person name="Schwarz E.M."/>
            <person name="Heppert J.K."/>
            <person name="Baniya A."/>
            <person name="Schwartz H.T."/>
            <person name="Tan C.-H."/>
            <person name="Antoshechkin I."/>
            <person name="Sternberg P.W."/>
            <person name="Goodrich-Blair H."/>
            <person name="Dillman A.R."/>
        </authorList>
    </citation>
    <scope>NUCLEOTIDE SEQUENCE</scope>
    <source>
        <strain evidence="8">PS9179</strain>
        <tissue evidence="8">Whole animal</tissue>
    </source>
</reference>
<dbReference type="SMART" id="SM00462">
    <property type="entry name" value="PTB"/>
    <property type="match status" value="1"/>
</dbReference>
<dbReference type="Pfam" id="PF00640">
    <property type="entry name" value="PID"/>
    <property type="match status" value="1"/>
</dbReference>
<gene>
    <name evidence="8" type="ORF">QR680_001127</name>
</gene>
<feature type="compositionally biased region" description="Basic and acidic residues" evidence="6">
    <location>
        <begin position="1"/>
        <end position="11"/>
    </location>
</feature>
<dbReference type="InterPro" id="IPR048561">
    <property type="entry name" value="Dab_PTB"/>
</dbReference>
<feature type="compositionally biased region" description="Low complexity" evidence="6">
    <location>
        <begin position="357"/>
        <end position="375"/>
    </location>
</feature>
<keyword evidence="3" id="KW-0963">Cytoplasm</keyword>
<feature type="domain" description="PID" evidence="7">
    <location>
        <begin position="51"/>
        <end position="190"/>
    </location>
</feature>
<organism evidence="8 9">
    <name type="scientific">Steinernema hermaphroditum</name>
    <dbReference type="NCBI Taxonomy" id="289476"/>
    <lineage>
        <taxon>Eukaryota</taxon>
        <taxon>Metazoa</taxon>
        <taxon>Ecdysozoa</taxon>
        <taxon>Nematoda</taxon>
        <taxon>Chromadorea</taxon>
        <taxon>Rhabditida</taxon>
        <taxon>Tylenchina</taxon>
        <taxon>Panagrolaimomorpha</taxon>
        <taxon>Strongyloidoidea</taxon>
        <taxon>Steinernematidae</taxon>
        <taxon>Steinernema</taxon>
    </lineage>
</organism>
<accession>A0AA39GZ07</accession>
<feature type="region of interest" description="Disordered" evidence="6">
    <location>
        <begin position="357"/>
        <end position="376"/>
    </location>
</feature>
<evidence type="ECO:0000313" key="8">
    <source>
        <dbReference type="EMBL" id="KAK0395124.1"/>
    </source>
</evidence>
<dbReference type="InterPro" id="IPR006020">
    <property type="entry name" value="PTB/PI_dom"/>
</dbReference>
<evidence type="ECO:0000256" key="5">
    <source>
        <dbReference type="ARBA" id="ARBA00022782"/>
    </source>
</evidence>
<keyword evidence="4" id="KW-0597">Phosphoprotein</keyword>
<dbReference type="PANTHER" id="PTHR47695">
    <property type="entry name" value="PID DOMAIN-CONTAINING PROTEIN"/>
    <property type="match status" value="1"/>
</dbReference>
<evidence type="ECO:0000256" key="3">
    <source>
        <dbReference type="ARBA" id="ARBA00022490"/>
    </source>
</evidence>
<evidence type="ECO:0000256" key="2">
    <source>
        <dbReference type="ARBA" id="ARBA00022473"/>
    </source>
</evidence>
<evidence type="ECO:0000256" key="6">
    <source>
        <dbReference type="SAM" id="MobiDB-lite"/>
    </source>
</evidence>
<name>A0AA39GZ07_9BILA</name>
<protein>
    <recommendedName>
        <fullName evidence="7">PID domain-containing protein</fullName>
    </recommendedName>
</protein>
<dbReference type="InterPro" id="IPR011993">
    <property type="entry name" value="PH-like_dom_sf"/>
</dbReference>
<dbReference type="Proteomes" id="UP001175271">
    <property type="component" value="Unassembled WGS sequence"/>
</dbReference>
<keyword evidence="9" id="KW-1185">Reference proteome</keyword>